<dbReference type="AlphaFoldDB" id="A0A5A8C6L3"/>
<evidence type="ECO:0000256" key="1">
    <source>
        <dbReference type="ARBA" id="ARBA00009817"/>
    </source>
</evidence>
<dbReference type="EMBL" id="VLTN01000065">
    <property type="protein sequence ID" value="KAA0147531.1"/>
    <property type="molecule type" value="Genomic_DNA"/>
</dbReference>
<comment type="caution">
    <text evidence="3">The sequence shown here is derived from an EMBL/GenBank/DDBJ whole genome shotgun (WGS) entry which is preliminary data.</text>
</comment>
<comment type="similarity">
    <text evidence="1">Belongs to the HEBP family.</text>
</comment>
<dbReference type="Pfam" id="PF04832">
    <property type="entry name" value="SOUL"/>
    <property type="match status" value="1"/>
</dbReference>
<protein>
    <recommendedName>
        <fullName evidence="9">Heme-binding protein</fullName>
    </recommendedName>
</protein>
<proteinExistence type="inferred from homology"/>
<dbReference type="Proteomes" id="UP000324907">
    <property type="component" value="Unassembled WGS sequence"/>
</dbReference>
<dbReference type="Gene3D" id="3.20.80.10">
    <property type="entry name" value="Regulatory factor, effector binding domain"/>
    <property type="match status" value="1"/>
</dbReference>
<reference evidence="6 7" key="1">
    <citation type="submission" date="2019-07" db="EMBL/GenBank/DDBJ databases">
        <title>Genomes of Cafeteria roenbergensis.</title>
        <authorList>
            <person name="Fischer M.G."/>
            <person name="Hackl T."/>
            <person name="Roman M."/>
        </authorList>
    </citation>
    <scope>NUCLEOTIDE SEQUENCE [LARGE SCALE GENOMIC DNA]</scope>
    <source>
        <strain evidence="3 6">BVI</strain>
        <strain evidence="4 8">Cflag</strain>
        <strain evidence="5 7">RCC970-E3</strain>
    </source>
</reference>
<organism evidence="3 6">
    <name type="scientific">Cafeteria roenbergensis</name>
    <name type="common">Marine flagellate</name>
    <dbReference type="NCBI Taxonomy" id="33653"/>
    <lineage>
        <taxon>Eukaryota</taxon>
        <taxon>Sar</taxon>
        <taxon>Stramenopiles</taxon>
        <taxon>Bigyra</taxon>
        <taxon>Opalozoa</taxon>
        <taxon>Bicosoecida</taxon>
        <taxon>Cafeteriaceae</taxon>
        <taxon>Cafeteria</taxon>
    </lineage>
</organism>
<feature type="signal peptide" evidence="2">
    <location>
        <begin position="1"/>
        <end position="20"/>
    </location>
</feature>
<dbReference type="SUPFAM" id="SSF55136">
    <property type="entry name" value="Probable bacterial effector-binding domain"/>
    <property type="match status" value="1"/>
</dbReference>
<evidence type="ECO:0000313" key="7">
    <source>
        <dbReference type="Proteomes" id="UP000324907"/>
    </source>
</evidence>
<evidence type="ECO:0000256" key="2">
    <source>
        <dbReference type="SAM" id="SignalP"/>
    </source>
</evidence>
<evidence type="ECO:0000313" key="4">
    <source>
        <dbReference type="EMBL" id="KAA0167476.1"/>
    </source>
</evidence>
<dbReference type="InterPro" id="IPR006917">
    <property type="entry name" value="SOUL_heme-bd"/>
</dbReference>
<evidence type="ECO:0000313" key="5">
    <source>
        <dbReference type="EMBL" id="KAA0172392.1"/>
    </source>
</evidence>
<evidence type="ECO:0008006" key="9">
    <source>
        <dbReference type="Google" id="ProtNLM"/>
    </source>
</evidence>
<evidence type="ECO:0000313" key="6">
    <source>
        <dbReference type="Proteomes" id="UP000323011"/>
    </source>
</evidence>
<keyword evidence="6" id="KW-1185">Reference proteome</keyword>
<dbReference type="Proteomes" id="UP000323011">
    <property type="component" value="Unassembled WGS sequence"/>
</dbReference>
<dbReference type="Proteomes" id="UP000325113">
    <property type="component" value="Unassembled WGS sequence"/>
</dbReference>
<feature type="chain" id="PRO_5036136741" description="Heme-binding protein" evidence="2">
    <location>
        <begin position="21"/>
        <end position="214"/>
    </location>
</feature>
<name>A0A5A8C6L3_CAFRO</name>
<evidence type="ECO:0000313" key="3">
    <source>
        <dbReference type="EMBL" id="KAA0147531.1"/>
    </source>
</evidence>
<dbReference type="EMBL" id="VLTM01000005">
    <property type="protein sequence ID" value="KAA0167476.1"/>
    <property type="molecule type" value="Genomic_DNA"/>
</dbReference>
<gene>
    <name evidence="5" type="ORF">FNF28_00075</name>
    <name evidence="3" type="ORF">FNF29_07276</name>
    <name evidence="4" type="ORF">FNF31_00915</name>
</gene>
<sequence>MKTIAALAALAISLGSRVQAQTLPTAPCFIYDDDKIEAPCSVSVKNTSSYSIRLYGADAEPEFWSTAAVNGSWADAQGRGFNKNFLYITGANKEGVKIPMTHPVLARHNDSTPTQWQVSFFVPSAFSRNETSVPTPTDKDVTIQRAPLFKVAFKEFPGFATEKDFLSCEADLRAALAADGVATLGGTDWSRVWAQYDSPFTLFGRHNECWVRVQ</sequence>
<dbReference type="PANTHER" id="PTHR11220:SF1">
    <property type="entry name" value="HEME-BINDING PROTEIN 2"/>
    <property type="match status" value="1"/>
</dbReference>
<dbReference type="EMBL" id="VLTL01000001">
    <property type="protein sequence ID" value="KAA0172392.1"/>
    <property type="molecule type" value="Genomic_DNA"/>
</dbReference>
<dbReference type="InterPro" id="IPR011256">
    <property type="entry name" value="Reg_factor_effector_dom_sf"/>
</dbReference>
<dbReference type="OMA" id="YEIRTYH"/>
<keyword evidence="2" id="KW-0732">Signal</keyword>
<evidence type="ECO:0000313" key="8">
    <source>
        <dbReference type="Proteomes" id="UP000325113"/>
    </source>
</evidence>
<accession>A0A5A8C6L3</accession>
<dbReference type="PANTHER" id="PTHR11220">
    <property type="entry name" value="HEME-BINDING PROTEIN-RELATED"/>
    <property type="match status" value="1"/>
</dbReference>